<dbReference type="Gene3D" id="3.30.565.10">
    <property type="entry name" value="Histidine kinase-like ATPase, C-terminal domain"/>
    <property type="match status" value="1"/>
</dbReference>
<gene>
    <name evidence="2" type="ORF">ACFQ04_11660</name>
</gene>
<dbReference type="NCBIfam" id="NF047352">
    <property type="entry name" value="P_loop_sacsin"/>
    <property type="match status" value="1"/>
</dbReference>
<comment type="caution">
    <text evidence="2">The sequence shown here is derived from an EMBL/GenBank/DDBJ whole genome shotgun (WGS) entry which is preliminary data.</text>
</comment>
<proteinExistence type="predicted"/>
<evidence type="ECO:0000313" key="3">
    <source>
        <dbReference type="Proteomes" id="UP001597068"/>
    </source>
</evidence>
<protein>
    <submittedName>
        <fullName evidence="2">Sacsin N-terminal ATP-binding-like domain-containing protein</fullName>
    </submittedName>
</protein>
<organism evidence="2 3">
    <name type="scientific">Williamsia deligens</name>
    <dbReference type="NCBI Taxonomy" id="321325"/>
    <lineage>
        <taxon>Bacteria</taxon>
        <taxon>Bacillati</taxon>
        <taxon>Actinomycetota</taxon>
        <taxon>Actinomycetes</taxon>
        <taxon>Mycobacteriales</taxon>
        <taxon>Nocardiaceae</taxon>
        <taxon>Williamsia</taxon>
    </lineage>
</organism>
<dbReference type="EMBL" id="JBHTIL010000001">
    <property type="protein sequence ID" value="MFD0926388.1"/>
    <property type="molecule type" value="Genomic_DNA"/>
</dbReference>
<dbReference type="RefSeq" id="WP_253645732.1">
    <property type="nucleotide sequence ID" value="NZ_BAAAMO010000002.1"/>
</dbReference>
<dbReference type="InterPro" id="IPR036890">
    <property type="entry name" value="HATPase_C_sf"/>
</dbReference>
<sequence length="932" mass="97841">MDGPRDAPPDPSGPSDPFDTASLRSAVLASWAASPTRLAEDAAAEADLVDIGYRDRVVTELIANAADAAAAAGIVGSVDVRSEPDGTVRVANTGAPLTADGVRSLSALRVSAKRDTADAVGRFGVGFSAVAAVADEVAVRSRHGGVVFSRARTDAALADTDLAVERAPMLRLPWPDPTPPADGWDTEIVLTPRGDGTSIVETAREQATTLLLELTALQSITVSGDVSERAVTDVDDPLHQVVTVGTRHWVQVVGERARWLMPGTPAAPRPVRREHLRAPTTTDVALTLPAICVADVDLTPDRRTLHPEARIDSAAVGYHLLASALAVDVRLAAVPVPGLPAGPIDAALREAVVADLTAAPWVPTASGVDVLPSRAVVLAGATRAVTDLLAEIVDGLLHADLGHPSLGDRESLALLRSVGVQELSWESLCDMLIGVQQPPTWWRDLYQALAEVAGDDHVREAIATVPVPRSDGRMSVGARGLVMIDAPAGPVTDALSDISVDWIATVHPEAQHPLLDRLGARRVGVSEVLTDPALEAMVGDGDVESSVVTAVLGLLAADPDATAPSWLGGLMLPDADGEDRPADELLLPGSPFAAVLVEDAPFGVVADSVVATWGADVLRRVGVGWGFTVLTDDLPIGPDHDLPDEERWWDSRSDEPQRVVAVRDLDLVDPDRWPEALSLLVADKDCRAALSDRDGYTAWWLRTFAELDGVPLGHLRAPDDLVLDGVLDPAAHPDAAAFAPALAGTEIGSTDLAAVVLDHLADPDRPVRPGVAAAAHAALVRAHRRGDLDLDRLDPPTRVRTLSGVATSTAVVVDRPWFLAVVSGDEAVVATPPTTPDDAVRLATVLDIPTAGEAVTVTPVDPGTATTWDADPTAVAFAVGRDESPRTGEVRVHDRLRLDVERDGERTVVDADWWVDDAGVHHLTRSGGGATR</sequence>
<evidence type="ECO:0000256" key="1">
    <source>
        <dbReference type="SAM" id="MobiDB-lite"/>
    </source>
</evidence>
<reference evidence="3" key="1">
    <citation type="journal article" date="2019" name="Int. J. Syst. Evol. Microbiol.">
        <title>The Global Catalogue of Microorganisms (GCM) 10K type strain sequencing project: providing services to taxonomists for standard genome sequencing and annotation.</title>
        <authorList>
            <consortium name="The Broad Institute Genomics Platform"/>
            <consortium name="The Broad Institute Genome Sequencing Center for Infectious Disease"/>
            <person name="Wu L."/>
            <person name="Ma J."/>
        </authorList>
    </citation>
    <scope>NUCLEOTIDE SEQUENCE [LARGE SCALE GENOMIC DNA]</scope>
    <source>
        <strain evidence="3">CCUG 50873</strain>
    </source>
</reference>
<name>A0ABW3G8A8_9NOCA</name>
<dbReference type="Proteomes" id="UP001597068">
    <property type="component" value="Unassembled WGS sequence"/>
</dbReference>
<keyword evidence="3" id="KW-1185">Reference proteome</keyword>
<dbReference type="SUPFAM" id="SSF55874">
    <property type="entry name" value="ATPase domain of HSP90 chaperone/DNA topoisomerase II/histidine kinase"/>
    <property type="match status" value="1"/>
</dbReference>
<accession>A0ABW3G8A8</accession>
<evidence type="ECO:0000313" key="2">
    <source>
        <dbReference type="EMBL" id="MFD0926388.1"/>
    </source>
</evidence>
<feature type="region of interest" description="Disordered" evidence="1">
    <location>
        <begin position="1"/>
        <end position="20"/>
    </location>
</feature>